<feature type="region of interest" description="Disordered" evidence="1">
    <location>
        <begin position="94"/>
        <end position="116"/>
    </location>
</feature>
<feature type="compositionally biased region" description="Acidic residues" evidence="1">
    <location>
        <begin position="97"/>
        <end position="107"/>
    </location>
</feature>
<feature type="compositionally biased region" description="Basic and acidic residues" evidence="1">
    <location>
        <begin position="8"/>
        <end position="22"/>
    </location>
</feature>
<reference evidence="2 3" key="1">
    <citation type="submission" date="2021-05" db="EMBL/GenBank/DDBJ databases">
        <title>Genome Assembly of Synthetic Allotetraploid Brassica napus Reveals Homoeologous Exchanges between Subgenomes.</title>
        <authorList>
            <person name="Davis J.T."/>
        </authorList>
    </citation>
    <scope>NUCLEOTIDE SEQUENCE [LARGE SCALE GENOMIC DNA]</scope>
    <source>
        <strain evidence="3">cv. Da-Ae</strain>
        <tissue evidence="2">Seedling</tissue>
    </source>
</reference>
<evidence type="ECO:0000313" key="3">
    <source>
        <dbReference type="Proteomes" id="UP000824890"/>
    </source>
</evidence>
<sequence>MVGSIHLEQTKTEGSDKSNRIWKESNLTDETLHELCRINREVSPSTDSSLGFGFQEYENDNAKMRRVENKDDDDEIQVLWSLVGLQYSRDNYGDAVSDCDDETDEDSSLSSMPDDDGYRQCSTDVIVKKRLGKFEAVQVLMLVLGGGATDVVAEELVTKYEAVRHC</sequence>
<feature type="region of interest" description="Disordered" evidence="1">
    <location>
        <begin position="1"/>
        <end position="22"/>
    </location>
</feature>
<gene>
    <name evidence="2" type="ORF">HID58_005671</name>
</gene>
<keyword evidence="3" id="KW-1185">Reference proteome</keyword>
<dbReference type="EMBL" id="JAGKQM010000002">
    <property type="protein sequence ID" value="KAH0938210.1"/>
    <property type="molecule type" value="Genomic_DNA"/>
</dbReference>
<organism evidence="2 3">
    <name type="scientific">Brassica napus</name>
    <name type="common">Rape</name>
    <dbReference type="NCBI Taxonomy" id="3708"/>
    <lineage>
        <taxon>Eukaryota</taxon>
        <taxon>Viridiplantae</taxon>
        <taxon>Streptophyta</taxon>
        <taxon>Embryophyta</taxon>
        <taxon>Tracheophyta</taxon>
        <taxon>Spermatophyta</taxon>
        <taxon>Magnoliopsida</taxon>
        <taxon>eudicotyledons</taxon>
        <taxon>Gunneridae</taxon>
        <taxon>Pentapetalae</taxon>
        <taxon>rosids</taxon>
        <taxon>malvids</taxon>
        <taxon>Brassicales</taxon>
        <taxon>Brassicaceae</taxon>
        <taxon>Brassiceae</taxon>
        <taxon>Brassica</taxon>
    </lineage>
</organism>
<proteinExistence type="predicted"/>
<protein>
    <submittedName>
        <fullName evidence="2">Uncharacterized protein</fullName>
    </submittedName>
</protein>
<comment type="caution">
    <text evidence="2">The sequence shown here is derived from an EMBL/GenBank/DDBJ whole genome shotgun (WGS) entry which is preliminary data.</text>
</comment>
<accession>A0ABQ8E984</accession>
<evidence type="ECO:0000313" key="2">
    <source>
        <dbReference type="EMBL" id="KAH0938210.1"/>
    </source>
</evidence>
<name>A0ABQ8E984_BRANA</name>
<dbReference type="Proteomes" id="UP000824890">
    <property type="component" value="Unassembled WGS sequence"/>
</dbReference>
<evidence type="ECO:0000256" key="1">
    <source>
        <dbReference type="SAM" id="MobiDB-lite"/>
    </source>
</evidence>